<proteinExistence type="predicted"/>
<dbReference type="Proteomes" id="UP001291309">
    <property type="component" value="Unassembled WGS sequence"/>
</dbReference>
<dbReference type="RefSeq" id="WP_321550858.1">
    <property type="nucleotide sequence ID" value="NZ_JAXIVS010000018.1"/>
</dbReference>
<keyword evidence="3" id="KW-1185">Reference proteome</keyword>
<evidence type="ECO:0000256" key="1">
    <source>
        <dbReference type="SAM" id="Phobius"/>
    </source>
</evidence>
<name>A0ABU5HF99_9BACT</name>
<keyword evidence="1" id="KW-0812">Transmembrane</keyword>
<protein>
    <submittedName>
        <fullName evidence="2">Uncharacterized protein</fullName>
    </submittedName>
</protein>
<organism evidence="2 3">
    <name type="scientific">Hyalangium rubrum</name>
    <dbReference type="NCBI Taxonomy" id="3103134"/>
    <lineage>
        <taxon>Bacteria</taxon>
        <taxon>Pseudomonadati</taxon>
        <taxon>Myxococcota</taxon>
        <taxon>Myxococcia</taxon>
        <taxon>Myxococcales</taxon>
        <taxon>Cystobacterineae</taxon>
        <taxon>Archangiaceae</taxon>
        <taxon>Hyalangium</taxon>
    </lineage>
</organism>
<gene>
    <name evidence="2" type="ORF">SYV04_37495</name>
</gene>
<dbReference type="EMBL" id="JAXIVS010000018">
    <property type="protein sequence ID" value="MDY7232144.1"/>
    <property type="molecule type" value="Genomic_DNA"/>
</dbReference>
<keyword evidence="1" id="KW-1133">Transmembrane helix</keyword>
<feature type="transmembrane region" description="Helical" evidence="1">
    <location>
        <begin position="6"/>
        <end position="30"/>
    </location>
</feature>
<sequence>MSETEALVAVMTVGMVCGVPILGLTLRFSLKPLVDAYIRLREAQLASSQMEQLRERVAYLERELERRGLMERPPAIVSQLSMPESVALQLKDRERS</sequence>
<evidence type="ECO:0000313" key="2">
    <source>
        <dbReference type="EMBL" id="MDY7232144.1"/>
    </source>
</evidence>
<evidence type="ECO:0000313" key="3">
    <source>
        <dbReference type="Proteomes" id="UP001291309"/>
    </source>
</evidence>
<accession>A0ABU5HF99</accession>
<reference evidence="2 3" key="1">
    <citation type="submission" date="2023-12" db="EMBL/GenBank/DDBJ databases">
        <title>the genome sequence of Hyalangium sp. s54d21.</title>
        <authorList>
            <person name="Zhang X."/>
        </authorList>
    </citation>
    <scope>NUCLEOTIDE SEQUENCE [LARGE SCALE GENOMIC DNA]</scope>
    <source>
        <strain evidence="3">s54d21</strain>
    </source>
</reference>
<keyword evidence="1" id="KW-0472">Membrane</keyword>
<comment type="caution">
    <text evidence="2">The sequence shown here is derived from an EMBL/GenBank/DDBJ whole genome shotgun (WGS) entry which is preliminary data.</text>
</comment>